<evidence type="ECO:0000313" key="3">
    <source>
        <dbReference type="Proteomes" id="UP000019402"/>
    </source>
</evidence>
<reference evidence="2 3" key="1">
    <citation type="journal article" date="2014" name="Genome Announc.">
        <title>Draft Genome Sequence of Cytophaga fermentans JCM 21142T, a Facultative Anaerobe Isolated from Marine Mud.</title>
        <authorList>
            <person name="Starns D."/>
            <person name="Oshima K."/>
            <person name="Suda W."/>
            <person name="Iino T."/>
            <person name="Yuki M."/>
            <person name="Inoue J."/>
            <person name="Kitamura K."/>
            <person name="Iida T."/>
            <person name="Darby A."/>
            <person name="Hattori M."/>
            <person name="Ohkuma M."/>
        </authorList>
    </citation>
    <scope>NUCLEOTIDE SEQUENCE [LARGE SCALE GENOMIC DNA]</scope>
    <source>
        <strain evidence="2 3">JCM 21142</strain>
    </source>
</reference>
<organism evidence="2 3">
    <name type="scientific">Saccharicrinis fermentans DSM 9555 = JCM 21142</name>
    <dbReference type="NCBI Taxonomy" id="869213"/>
    <lineage>
        <taxon>Bacteria</taxon>
        <taxon>Pseudomonadati</taxon>
        <taxon>Bacteroidota</taxon>
        <taxon>Bacteroidia</taxon>
        <taxon>Marinilabiliales</taxon>
        <taxon>Marinilabiliaceae</taxon>
        <taxon>Saccharicrinis</taxon>
    </lineage>
</organism>
<dbReference type="Proteomes" id="UP000019402">
    <property type="component" value="Unassembled WGS sequence"/>
</dbReference>
<dbReference type="InterPro" id="IPR036291">
    <property type="entry name" value="NAD(P)-bd_dom_sf"/>
</dbReference>
<dbReference type="Gene3D" id="3.40.50.720">
    <property type="entry name" value="NAD(P)-binding Rossmann-like Domain"/>
    <property type="match status" value="1"/>
</dbReference>
<dbReference type="EMBL" id="BAMD01000046">
    <property type="protein sequence ID" value="GAF04475.1"/>
    <property type="molecule type" value="Genomic_DNA"/>
</dbReference>
<keyword evidence="3" id="KW-1185">Reference proteome</keyword>
<dbReference type="STRING" id="869213.GCA_000517085_04056"/>
<accession>W7Y0M7</accession>
<dbReference type="RefSeq" id="WP_027473352.1">
    <property type="nucleotide sequence ID" value="NZ_BAMD01000046.1"/>
</dbReference>
<name>W7Y0M7_9BACT</name>
<feature type="domain" description="Thioester reductase (TE)" evidence="1">
    <location>
        <begin position="8"/>
        <end position="250"/>
    </location>
</feature>
<dbReference type="eggNOG" id="COG0451">
    <property type="taxonomic scope" value="Bacteria"/>
</dbReference>
<dbReference type="OrthoDB" id="9785372at2"/>
<dbReference type="AlphaFoldDB" id="W7Y0M7"/>
<dbReference type="SUPFAM" id="SSF51735">
    <property type="entry name" value="NAD(P)-binding Rossmann-fold domains"/>
    <property type="match status" value="1"/>
</dbReference>
<protein>
    <submittedName>
        <fullName evidence="2">Short chain dehydrogenase</fullName>
    </submittedName>
</protein>
<dbReference type="PANTHER" id="PTHR43000">
    <property type="entry name" value="DTDP-D-GLUCOSE 4,6-DEHYDRATASE-RELATED"/>
    <property type="match status" value="1"/>
</dbReference>
<proteinExistence type="predicted"/>
<dbReference type="Pfam" id="PF07993">
    <property type="entry name" value="NAD_binding_4"/>
    <property type="match status" value="1"/>
</dbReference>
<sequence length="370" mass="41960">MKRIIVNGANGYVASNFINQLLMDDYEVVALVRGSAKMSAEDRVHAALSEINGGVFDKGERLKVCSYSLTDENFALTNEQLQEIFNGVFDYYHFAASLKYDFKSRDQIFATNIDGVKNSLKVYRKYSNDNSRFFFISTAYSCGNREGLFQEKFYDNEEISGFRNYYEQSKRFAENVIKDSIEKEGVKAHIIRLSQVVGNSDTGVTNTDYGIFDFAKRMYGLAHRYPNETVRLKVDPQATQNLIPINTVVRYLMKTVQLEEVPGIMNFIAKQSVKNSHIIGCVTELMPINIVPVVELKKEEMTSIERLVSVGMSFTGRYVDTRLSFDTSNLESIVAVDDHITDEESITKMLSHFVGKLSVHKKEKSISVAS</sequence>
<gene>
    <name evidence="2" type="ORF">JCM21142_83182</name>
</gene>
<dbReference type="InterPro" id="IPR013120">
    <property type="entry name" value="FAR_NAD-bd"/>
</dbReference>
<comment type="caution">
    <text evidence="2">The sequence shown here is derived from an EMBL/GenBank/DDBJ whole genome shotgun (WGS) entry which is preliminary data.</text>
</comment>
<evidence type="ECO:0000259" key="1">
    <source>
        <dbReference type="Pfam" id="PF07993"/>
    </source>
</evidence>
<evidence type="ECO:0000313" key="2">
    <source>
        <dbReference type="EMBL" id="GAF04475.1"/>
    </source>
</evidence>